<dbReference type="SUPFAM" id="SSF51126">
    <property type="entry name" value="Pectin lyase-like"/>
    <property type="match status" value="1"/>
</dbReference>
<feature type="compositionally biased region" description="Low complexity" evidence="1">
    <location>
        <begin position="60"/>
        <end position="78"/>
    </location>
</feature>
<dbReference type="Proteomes" id="UP000198504">
    <property type="component" value="Unassembled WGS sequence"/>
</dbReference>
<evidence type="ECO:0000256" key="1">
    <source>
        <dbReference type="SAM" id="MobiDB-lite"/>
    </source>
</evidence>
<feature type="region of interest" description="Disordered" evidence="1">
    <location>
        <begin position="50"/>
        <end position="83"/>
    </location>
</feature>
<proteinExistence type="predicted"/>
<dbReference type="Gene3D" id="2.160.20.10">
    <property type="entry name" value="Single-stranded right-handed beta-helix, Pectin lyase-like"/>
    <property type="match status" value="1"/>
</dbReference>
<gene>
    <name evidence="3" type="ORF">SAMN05421756_103488</name>
</gene>
<evidence type="ECO:0000313" key="4">
    <source>
        <dbReference type="Proteomes" id="UP000198504"/>
    </source>
</evidence>
<organism evidence="3 4">
    <name type="scientific">Microlunatus flavus</name>
    <dbReference type="NCBI Taxonomy" id="1036181"/>
    <lineage>
        <taxon>Bacteria</taxon>
        <taxon>Bacillati</taxon>
        <taxon>Actinomycetota</taxon>
        <taxon>Actinomycetes</taxon>
        <taxon>Propionibacteriales</taxon>
        <taxon>Propionibacteriaceae</taxon>
        <taxon>Microlunatus</taxon>
    </lineage>
</organism>
<dbReference type="STRING" id="1036181.SAMN05421756_103488"/>
<accession>A0A1H9G3Y6</accession>
<feature type="region of interest" description="Disordered" evidence="1">
    <location>
        <begin position="1"/>
        <end position="22"/>
    </location>
</feature>
<dbReference type="AlphaFoldDB" id="A0A1H9G3Y6"/>
<feature type="chain" id="PRO_5011434766" description="Adenylyl cyclase" evidence="2">
    <location>
        <begin position="47"/>
        <end position="646"/>
    </location>
</feature>
<dbReference type="CDD" id="cd23669">
    <property type="entry name" value="GH55_SacteLam55A-like"/>
    <property type="match status" value="1"/>
</dbReference>
<evidence type="ECO:0000256" key="2">
    <source>
        <dbReference type="SAM" id="SignalP"/>
    </source>
</evidence>
<evidence type="ECO:0008006" key="5">
    <source>
        <dbReference type="Google" id="ProtNLM"/>
    </source>
</evidence>
<dbReference type="InterPro" id="IPR059186">
    <property type="entry name" value="SACTE_4363"/>
</dbReference>
<keyword evidence="4" id="KW-1185">Reference proteome</keyword>
<sequence length="646" mass="68304">MPTTPPQRDLSADPRPRTGRVRRRAAALVGALALSALVTSSLVAPADATPVQPAAPVRPSGPAHPSAPAGPSPAAKGPDLGANVTLVTPDQPQDEVQARLDAIAARQIGNQFGPERDAILFAPGTYGSADKPLAFQVGYYTEVAGLGRDPGDVVINGTINVANQCDAASGCIALNNFWRSLSNLTINPAGGTSCTPGTEFWAVSQAAPMRRVDVTGATTLMDYCTGPSYASGGFIADSRLGAVTNGSQQQWLTRNSTVGTWSNAVWNQTFAGVQGAPAQSFPDPQYTTLPTTPVSKEKPYLYLDARGRYRVFVPKVQRDSTGITWANGSTPGTSLPISRFFVARPGDSAKKIERQLAKGRNLLFTPGVYGIDRTLHVRRAGTVVLGLGLATLTAEKGVTPLEVADVAGVDVAGLTIDAGAKSSKALLVLGQGHRKGPKGSTKRNPTAVQDVFFRIGGPHVGRARTSLVVNSDHVVLDDIWAWRADHGEGVGWTVNTAATGVVVKGDDVTATGLFVEHYQRYNVVWTGERGRTIFFQNELPYDAPDQAAWRHGSTLGWAAYKVGDKVRHHDLWAGGSYIYTNVDPTLHLTQSFEVPENGGVRLRDLVIVSLNQAGTIDHVVNGVGPSVAPNPLGGSSIAYLRCFPVC</sequence>
<name>A0A1H9G3Y6_9ACTN</name>
<keyword evidence="2" id="KW-0732">Signal</keyword>
<protein>
    <recommendedName>
        <fullName evidence="5">Adenylyl cyclase</fullName>
    </recommendedName>
</protein>
<dbReference type="InterPro" id="IPR012334">
    <property type="entry name" value="Pectin_lyas_fold"/>
</dbReference>
<evidence type="ECO:0000313" key="3">
    <source>
        <dbReference type="EMBL" id="SEQ44817.1"/>
    </source>
</evidence>
<reference evidence="4" key="1">
    <citation type="submission" date="2016-10" db="EMBL/GenBank/DDBJ databases">
        <authorList>
            <person name="Varghese N."/>
            <person name="Submissions S."/>
        </authorList>
    </citation>
    <scope>NUCLEOTIDE SEQUENCE [LARGE SCALE GENOMIC DNA]</scope>
    <source>
        <strain evidence="4">CGMCC 4.6856</strain>
    </source>
</reference>
<feature type="signal peptide" evidence="2">
    <location>
        <begin position="1"/>
        <end position="46"/>
    </location>
</feature>
<dbReference type="InterPro" id="IPR011050">
    <property type="entry name" value="Pectin_lyase_fold/virulence"/>
</dbReference>
<dbReference type="EMBL" id="FOFA01000003">
    <property type="protein sequence ID" value="SEQ44817.1"/>
    <property type="molecule type" value="Genomic_DNA"/>
</dbReference>
<dbReference type="RefSeq" id="WP_198410047.1">
    <property type="nucleotide sequence ID" value="NZ_FOFA01000003.1"/>
</dbReference>